<proteinExistence type="predicted"/>
<dbReference type="InterPro" id="IPR031305">
    <property type="entry name" value="Casein_CS"/>
</dbReference>
<evidence type="ECO:0000256" key="2">
    <source>
        <dbReference type="ARBA" id="ARBA00022729"/>
    </source>
</evidence>
<dbReference type="GO" id="GO:0062129">
    <property type="term" value="C:chitin-based extracellular matrix"/>
    <property type="evidence" value="ECO:0007669"/>
    <property type="project" value="TreeGrafter"/>
</dbReference>
<dbReference type="InterPro" id="IPR031311">
    <property type="entry name" value="CHIT_BIND_RR_consensus"/>
</dbReference>
<dbReference type="PANTHER" id="PTHR10380">
    <property type="entry name" value="CUTICLE PROTEIN"/>
    <property type="match status" value="1"/>
</dbReference>
<accession>A0AAE1BZW8</accession>
<name>A0AAE1BZW8_PETCI</name>
<dbReference type="AlphaFoldDB" id="A0AAE1BZW8"/>
<sequence length="101" mass="10939">MKLIVFACLLAVALARPQTDERFRSSQTVTSENINEGNGVFRYGFETDAGIAVNAEGTPGIEGQSNIAGSYRFDLGNGQIMEVTYVADENGYRPQTRLTSA</sequence>
<organism evidence="5 6">
    <name type="scientific">Petrolisthes cinctipes</name>
    <name type="common">Flat porcelain crab</name>
    <dbReference type="NCBI Taxonomy" id="88211"/>
    <lineage>
        <taxon>Eukaryota</taxon>
        <taxon>Metazoa</taxon>
        <taxon>Ecdysozoa</taxon>
        <taxon>Arthropoda</taxon>
        <taxon>Crustacea</taxon>
        <taxon>Multicrustacea</taxon>
        <taxon>Malacostraca</taxon>
        <taxon>Eumalacostraca</taxon>
        <taxon>Eucarida</taxon>
        <taxon>Decapoda</taxon>
        <taxon>Pleocyemata</taxon>
        <taxon>Anomura</taxon>
        <taxon>Galatheoidea</taxon>
        <taxon>Porcellanidae</taxon>
        <taxon>Petrolisthes</taxon>
    </lineage>
</organism>
<dbReference type="InterPro" id="IPR050468">
    <property type="entry name" value="Cuticle_Struct_Prot"/>
</dbReference>
<comment type="caution">
    <text evidence="5">The sequence shown here is derived from an EMBL/GenBank/DDBJ whole genome shotgun (WGS) entry which is preliminary data.</text>
</comment>
<evidence type="ECO:0000256" key="3">
    <source>
        <dbReference type="PROSITE-ProRule" id="PRU00497"/>
    </source>
</evidence>
<dbReference type="InterPro" id="IPR000618">
    <property type="entry name" value="Insect_cuticle"/>
</dbReference>
<keyword evidence="1 3" id="KW-0193">Cuticle</keyword>
<feature type="signal peptide" evidence="4">
    <location>
        <begin position="1"/>
        <end position="15"/>
    </location>
</feature>
<dbReference type="PROSITE" id="PS51155">
    <property type="entry name" value="CHIT_BIND_RR_2"/>
    <property type="match status" value="1"/>
</dbReference>
<evidence type="ECO:0000256" key="4">
    <source>
        <dbReference type="SAM" id="SignalP"/>
    </source>
</evidence>
<dbReference type="Proteomes" id="UP001286313">
    <property type="component" value="Unassembled WGS sequence"/>
</dbReference>
<keyword evidence="2 4" id="KW-0732">Signal</keyword>
<dbReference type="PROSITE" id="PS00306">
    <property type="entry name" value="CASEIN_ALPHA_BETA"/>
    <property type="match status" value="1"/>
</dbReference>
<dbReference type="EMBL" id="JAWQEG010005337">
    <property type="protein sequence ID" value="KAK3858354.1"/>
    <property type="molecule type" value="Genomic_DNA"/>
</dbReference>
<feature type="chain" id="PRO_5042069289" evidence="4">
    <location>
        <begin position="16"/>
        <end position="101"/>
    </location>
</feature>
<dbReference type="PROSITE" id="PS00233">
    <property type="entry name" value="CHIT_BIND_RR_1"/>
    <property type="match status" value="1"/>
</dbReference>
<keyword evidence="6" id="KW-1185">Reference proteome</keyword>
<evidence type="ECO:0000256" key="1">
    <source>
        <dbReference type="ARBA" id="ARBA00022460"/>
    </source>
</evidence>
<evidence type="ECO:0000313" key="6">
    <source>
        <dbReference type="Proteomes" id="UP001286313"/>
    </source>
</evidence>
<dbReference type="Pfam" id="PF00379">
    <property type="entry name" value="Chitin_bind_4"/>
    <property type="match status" value="1"/>
</dbReference>
<protein>
    <submittedName>
        <fullName evidence="5">Uncharacterized protein</fullName>
    </submittedName>
</protein>
<reference evidence="5" key="1">
    <citation type="submission" date="2023-10" db="EMBL/GenBank/DDBJ databases">
        <title>Genome assemblies of two species of porcelain crab, Petrolisthes cinctipes and Petrolisthes manimaculis (Anomura: Porcellanidae).</title>
        <authorList>
            <person name="Angst P."/>
        </authorList>
    </citation>
    <scope>NUCLEOTIDE SEQUENCE</scope>
    <source>
        <strain evidence="5">PB745_01</strain>
        <tissue evidence="5">Gill</tissue>
    </source>
</reference>
<evidence type="ECO:0000313" key="5">
    <source>
        <dbReference type="EMBL" id="KAK3858354.1"/>
    </source>
</evidence>
<dbReference type="GO" id="GO:0008010">
    <property type="term" value="F:structural constituent of chitin-based larval cuticle"/>
    <property type="evidence" value="ECO:0007669"/>
    <property type="project" value="TreeGrafter"/>
</dbReference>
<dbReference type="PANTHER" id="PTHR10380:SF173">
    <property type="entry name" value="CUTICULAR PROTEIN 47EF, ISOFORM C-RELATED"/>
    <property type="match status" value="1"/>
</dbReference>
<gene>
    <name evidence="5" type="ORF">Pcinc_035456</name>
</gene>